<dbReference type="Proteomes" id="UP000091857">
    <property type="component" value="Chromosome 11"/>
</dbReference>
<keyword evidence="2" id="KW-1185">Reference proteome</keyword>
<comment type="caution">
    <text evidence="1">The sequence shown here is derived from an EMBL/GenBank/DDBJ whole genome shotgun (WGS) entry which is preliminary data.</text>
</comment>
<reference evidence="2" key="1">
    <citation type="journal article" date="2016" name="Nat. Biotechnol.">
        <title>Sequencing wild and cultivated cassava and related species reveals extensive interspecific hybridization and genetic diversity.</title>
        <authorList>
            <person name="Bredeson J.V."/>
            <person name="Lyons J.B."/>
            <person name="Prochnik S.E."/>
            <person name="Wu G.A."/>
            <person name="Ha C.M."/>
            <person name="Edsinger-Gonzales E."/>
            <person name="Grimwood J."/>
            <person name="Schmutz J."/>
            <person name="Rabbi I.Y."/>
            <person name="Egesi C."/>
            <person name="Nauluvula P."/>
            <person name="Lebot V."/>
            <person name="Ndunguru J."/>
            <person name="Mkamilo G."/>
            <person name="Bart R.S."/>
            <person name="Setter T.L."/>
            <person name="Gleadow R.M."/>
            <person name="Kulakow P."/>
            <person name="Ferguson M.E."/>
            <person name="Rounsley S."/>
            <person name="Rokhsar D.S."/>
        </authorList>
    </citation>
    <scope>NUCLEOTIDE SEQUENCE [LARGE SCALE GENOMIC DNA]</scope>
    <source>
        <strain evidence="2">cv. AM560-2</strain>
    </source>
</reference>
<accession>A0ACB7GVQ1</accession>
<name>A0ACB7GVQ1_MANES</name>
<evidence type="ECO:0000313" key="1">
    <source>
        <dbReference type="EMBL" id="KAG8644447.1"/>
    </source>
</evidence>
<evidence type="ECO:0000313" key="2">
    <source>
        <dbReference type="Proteomes" id="UP000091857"/>
    </source>
</evidence>
<protein>
    <submittedName>
        <fullName evidence="1">Uncharacterized protein</fullName>
    </submittedName>
</protein>
<dbReference type="EMBL" id="CM004397">
    <property type="protein sequence ID" value="KAG8644447.1"/>
    <property type="molecule type" value="Genomic_DNA"/>
</dbReference>
<proteinExistence type="predicted"/>
<sequence>MEEDLISPLVDDILILIISHLSLKEAITTSVLSHRWRGLWRFTSRLDFDITKIKNNLKPKMPLPSLNYSYGFFYGLAEYHSEARRLSLISRSRLIDSINGVLQSHQAVMLDEFTLSFDRDCKDHIDSWLTYALERRVKKLHLNFQSMNCRYTFSPHFLHNNKLDSITVIRFNQVSVADDVVDLILRLCPFLEVLSLRSSATLSHLKVFGPLKHLEILFCRNVKSVEISAKDLVSFKYYGPCAYIIVNDAPRLVEASIGDNCAFYFLKYMTVFSDSLSRLQTFKMDLRSIKIIRSYPKFPMFSDLKHLDLVIDAYDAYDLLCCTSFLMMCPFLHGLKMKIVVLTRWLTGLGIGRKMKVQKAKPHHYLKMIELGGFLGSAINWKLAEHLLKRAVSLEKLIIDPRVASMKYEEECKNLEKMLAARARAKHLETSLPPKAELVIL</sequence>
<gene>
    <name evidence="1" type="ORF">MANES_11G129716v8</name>
</gene>
<organism evidence="1 2">
    <name type="scientific">Manihot esculenta</name>
    <name type="common">Cassava</name>
    <name type="synonym">Jatropha manihot</name>
    <dbReference type="NCBI Taxonomy" id="3983"/>
    <lineage>
        <taxon>Eukaryota</taxon>
        <taxon>Viridiplantae</taxon>
        <taxon>Streptophyta</taxon>
        <taxon>Embryophyta</taxon>
        <taxon>Tracheophyta</taxon>
        <taxon>Spermatophyta</taxon>
        <taxon>Magnoliopsida</taxon>
        <taxon>eudicotyledons</taxon>
        <taxon>Gunneridae</taxon>
        <taxon>Pentapetalae</taxon>
        <taxon>rosids</taxon>
        <taxon>fabids</taxon>
        <taxon>Malpighiales</taxon>
        <taxon>Euphorbiaceae</taxon>
        <taxon>Crotonoideae</taxon>
        <taxon>Manihoteae</taxon>
        <taxon>Manihot</taxon>
    </lineage>
</organism>